<dbReference type="AlphaFoldDB" id="A0A6A1WIU7"/>
<feature type="compositionally biased region" description="Basic and acidic residues" evidence="7">
    <location>
        <begin position="153"/>
        <end position="165"/>
    </location>
</feature>
<dbReference type="PANTHER" id="PTHR42893">
    <property type="entry name" value="PROTEIN DETOXIFICATION 44, CHLOROPLASTIC-RELATED"/>
    <property type="match status" value="1"/>
</dbReference>
<dbReference type="Pfam" id="PF01554">
    <property type="entry name" value="MatE"/>
    <property type="match status" value="2"/>
</dbReference>
<feature type="transmembrane region" description="Helical" evidence="6">
    <location>
        <begin position="174"/>
        <end position="193"/>
    </location>
</feature>
<dbReference type="EMBL" id="RXIC02000019">
    <property type="protein sequence ID" value="KAB1224743.1"/>
    <property type="molecule type" value="Genomic_DNA"/>
</dbReference>
<evidence type="ECO:0000256" key="5">
    <source>
        <dbReference type="ARBA" id="ARBA00023136"/>
    </source>
</evidence>
<dbReference type="CDD" id="cd13136">
    <property type="entry name" value="MATE_DinF_like"/>
    <property type="match status" value="1"/>
</dbReference>
<evidence type="ECO:0000256" key="4">
    <source>
        <dbReference type="ARBA" id="ARBA00022989"/>
    </source>
</evidence>
<dbReference type="GO" id="GO:0016020">
    <property type="term" value="C:membrane"/>
    <property type="evidence" value="ECO:0007669"/>
    <property type="project" value="UniProtKB-SubCell"/>
</dbReference>
<organism evidence="8 9">
    <name type="scientific">Morella rubra</name>
    <name type="common">Chinese bayberry</name>
    <dbReference type="NCBI Taxonomy" id="262757"/>
    <lineage>
        <taxon>Eukaryota</taxon>
        <taxon>Viridiplantae</taxon>
        <taxon>Streptophyta</taxon>
        <taxon>Embryophyta</taxon>
        <taxon>Tracheophyta</taxon>
        <taxon>Spermatophyta</taxon>
        <taxon>Magnoliopsida</taxon>
        <taxon>eudicotyledons</taxon>
        <taxon>Gunneridae</taxon>
        <taxon>Pentapetalae</taxon>
        <taxon>rosids</taxon>
        <taxon>fabids</taxon>
        <taxon>Fagales</taxon>
        <taxon>Myricaceae</taxon>
        <taxon>Morella</taxon>
    </lineage>
</organism>
<proteinExistence type="inferred from homology"/>
<feature type="transmembrane region" description="Helical" evidence="6">
    <location>
        <begin position="205"/>
        <end position="226"/>
    </location>
</feature>
<comment type="caution">
    <text evidence="8">The sequence shown here is derived from an EMBL/GenBank/DDBJ whole genome shotgun (WGS) entry which is preliminary data.</text>
</comment>
<feature type="transmembrane region" description="Helical" evidence="6">
    <location>
        <begin position="274"/>
        <end position="297"/>
    </location>
</feature>
<feature type="transmembrane region" description="Helical" evidence="6">
    <location>
        <begin position="356"/>
        <end position="374"/>
    </location>
</feature>
<feature type="transmembrane region" description="Helical" evidence="6">
    <location>
        <begin position="233"/>
        <end position="254"/>
    </location>
</feature>
<evidence type="ECO:0000256" key="1">
    <source>
        <dbReference type="ARBA" id="ARBA00004141"/>
    </source>
</evidence>
<dbReference type="GO" id="GO:0042910">
    <property type="term" value="F:xenobiotic transmembrane transporter activity"/>
    <property type="evidence" value="ECO:0007669"/>
    <property type="project" value="InterPro"/>
</dbReference>
<feature type="region of interest" description="Disordered" evidence="7">
    <location>
        <begin position="137"/>
        <end position="165"/>
    </location>
</feature>
<feature type="transmembrane region" description="Helical" evidence="6">
    <location>
        <begin position="448"/>
        <end position="468"/>
    </location>
</feature>
<comment type="subcellular location">
    <subcellularLocation>
        <location evidence="1">Membrane</location>
        <topology evidence="1">Multi-pass membrane protein</topology>
    </subcellularLocation>
</comment>
<accession>A0A6A1WIU7</accession>
<evidence type="ECO:0000256" key="7">
    <source>
        <dbReference type="SAM" id="MobiDB-lite"/>
    </source>
</evidence>
<evidence type="ECO:0000313" key="9">
    <source>
        <dbReference type="Proteomes" id="UP000516437"/>
    </source>
</evidence>
<dbReference type="NCBIfam" id="TIGR00797">
    <property type="entry name" value="matE"/>
    <property type="match status" value="1"/>
</dbReference>
<dbReference type="PANTHER" id="PTHR42893:SF11">
    <property type="entry name" value="PROTEIN DETOXIFICATION 43"/>
    <property type="match status" value="1"/>
</dbReference>
<evidence type="ECO:0000256" key="2">
    <source>
        <dbReference type="ARBA" id="ARBA00010199"/>
    </source>
</evidence>
<evidence type="ECO:0000256" key="6">
    <source>
        <dbReference type="RuleBase" id="RU004914"/>
    </source>
</evidence>
<dbReference type="InterPro" id="IPR044644">
    <property type="entry name" value="DinF-like"/>
</dbReference>
<feature type="transmembrane region" description="Helical" evidence="6">
    <location>
        <begin position="82"/>
        <end position="101"/>
    </location>
</feature>
<comment type="similarity">
    <text evidence="2 6">Belongs to the multi antimicrobial extrusion (MATE) (TC 2.A.66.1) family.</text>
</comment>
<feature type="region of interest" description="Disordered" evidence="7">
    <location>
        <begin position="1"/>
        <end position="29"/>
    </location>
</feature>
<feature type="transmembrane region" description="Helical" evidence="6">
    <location>
        <begin position="53"/>
        <end position="70"/>
    </location>
</feature>
<dbReference type="GO" id="GO:0015297">
    <property type="term" value="F:antiporter activity"/>
    <property type="evidence" value="ECO:0007669"/>
    <property type="project" value="InterPro"/>
</dbReference>
<keyword evidence="3 6" id="KW-0812">Transmembrane</keyword>
<feature type="compositionally biased region" description="Polar residues" evidence="7">
    <location>
        <begin position="1"/>
        <end position="23"/>
    </location>
</feature>
<protein>
    <recommendedName>
        <fullName evidence="6">Protein DETOXIFICATION</fullName>
    </recommendedName>
    <alternativeName>
        <fullName evidence="6">Multidrug and toxic compound extrusion protein</fullName>
    </alternativeName>
</protein>
<feature type="transmembrane region" description="Helical" evidence="6">
    <location>
        <begin position="386"/>
        <end position="407"/>
    </location>
</feature>
<reference evidence="8 9" key="1">
    <citation type="journal article" date="2019" name="Plant Biotechnol. J.">
        <title>The red bayberry genome and genetic basis of sex determination.</title>
        <authorList>
            <person name="Jia H.M."/>
            <person name="Jia H.J."/>
            <person name="Cai Q.L."/>
            <person name="Wang Y."/>
            <person name="Zhao H.B."/>
            <person name="Yang W.F."/>
            <person name="Wang G.Y."/>
            <person name="Li Y.H."/>
            <person name="Zhan D.L."/>
            <person name="Shen Y.T."/>
            <person name="Niu Q.F."/>
            <person name="Chang L."/>
            <person name="Qiu J."/>
            <person name="Zhao L."/>
            <person name="Xie H.B."/>
            <person name="Fu W.Y."/>
            <person name="Jin J."/>
            <person name="Li X.W."/>
            <person name="Jiao Y."/>
            <person name="Zhou C.C."/>
            <person name="Tu T."/>
            <person name="Chai C.Y."/>
            <person name="Gao J.L."/>
            <person name="Fan L.J."/>
            <person name="van de Weg E."/>
            <person name="Wang J.Y."/>
            <person name="Gao Z.S."/>
        </authorList>
    </citation>
    <scope>NUCLEOTIDE SEQUENCE [LARGE SCALE GENOMIC DNA]</scope>
    <source>
        <tissue evidence="8">Leaves</tissue>
    </source>
</reference>
<feature type="transmembrane region" description="Helical" evidence="6">
    <location>
        <begin position="309"/>
        <end position="336"/>
    </location>
</feature>
<dbReference type="Proteomes" id="UP000516437">
    <property type="component" value="Chromosome 1"/>
</dbReference>
<dbReference type="OrthoDB" id="2126698at2759"/>
<keyword evidence="5 6" id="KW-0472">Membrane</keyword>
<sequence length="483" mass="51982">MAQNGDSHQNGNQNDDSQKQDAQSDGLESYQRKTKIPFVIFFKDLRRVCKLDALGKEILGIAIPAILTLAADPVASLIDTMFIGRLGAVDIGGVGVAIAIFNQASRITMYPIVSITTSFVAEEHSMEQMAKEAQKAEANKLETLEDGSTPKNDSNETESKSPSKEKAVATARQYLTVRALGAPAVLLSLAMQGVFRGFKDTTTPLYATVVGDALNIVLDPIFIFVLRFGVRGAAISHAISQYTIALILFLRLMQEVNLLAPGVKQLQFGRFLKNGALMLTRVIAVTSCVTFAAALAARQGPTPMAAFQICLQVWLTSSLLADGLAVSGQAILAYAFAEKDHKKAIETALRVAQLGFVAGLGLLVVVGAGLYFGAGVFTTDKNVLHLMYLGIPFIAGTQPINTLAFVLDGVNFGASDFAYTAYSMASYDGYSQYSSEYLLSRAKGYLGIWYALIIYMGLRTVAGVWRVGTATGPWRFLRGKPLP</sequence>
<keyword evidence="9" id="KW-1185">Reference proteome</keyword>
<dbReference type="GO" id="GO:0015137">
    <property type="term" value="F:citrate transmembrane transporter activity"/>
    <property type="evidence" value="ECO:0007669"/>
    <property type="project" value="TreeGrafter"/>
</dbReference>
<keyword evidence="4 6" id="KW-1133">Transmembrane helix</keyword>
<gene>
    <name evidence="8" type="ORF">CJ030_MR1G017674</name>
</gene>
<name>A0A6A1WIU7_9ROSI</name>
<dbReference type="InterPro" id="IPR002528">
    <property type="entry name" value="MATE_fam"/>
</dbReference>
<evidence type="ECO:0000313" key="8">
    <source>
        <dbReference type="EMBL" id="KAB1224743.1"/>
    </source>
</evidence>
<evidence type="ECO:0000256" key="3">
    <source>
        <dbReference type="ARBA" id="ARBA00022692"/>
    </source>
</evidence>